<sequence length="98" mass="10779">MRHIYLFLRKSVDEGMLYSDSPGVPLSADRYHTTDYLELRYMAGGQEASTAARAPRAAAHRGWGGYAATEAFSMPNSVRILDIVQVFAMLSACFGSID</sequence>
<evidence type="ECO:0000313" key="1">
    <source>
        <dbReference type="EMBL" id="EYB96425.1"/>
    </source>
</evidence>
<proteinExistence type="predicted"/>
<dbReference type="AlphaFoldDB" id="A0A016T122"/>
<keyword evidence="2" id="KW-1185">Reference proteome</keyword>
<reference evidence="2" key="1">
    <citation type="journal article" date="2015" name="Nat. Genet.">
        <title>The genome and transcriptome of the zoonotic hookworm Ancylostoma ceylanicum identify infection-specific gene families.</title>
        <authorList>
            <person name="Schwarz E.M."/>
            <person name="Hu Y."/>
            <person name="Antoshechkin I."/>
            <person name="Miller M.M."/>
            <person name="Sternberg P.W."/>
            <person name="Aroian R.V."/>
        </authorList>
    </citation>
    <scope>NUCLEOTIDE SEQUENCE</scope>
    <source>
        <strain evidence="2">HY135</strain>
    </source>
</reference>
<dbReference type="Proteomes" id="UP000024635">
    <property type="component" value="Unassembled WGS sequence"/>
</dbReference>
<comment type="caution">
    <text evidence="1">The sequence shown here is derived from an EMBL/GenBank/DDBJ whole genome shotgun (WGS) entry which is preliminary data.</text>
</comment>
<gene>
    <name evidence="1" type="primary">Acey_s0150.g2746</name>
    <name evidence="1" type="ORF">Y032_0150g2746</name>
</gene>
<dbReference type="EMBL" id="JARK01001486">
    <property type="protein sequence ID" value="EYB96425.1"/>
    <property type="molecule type" value="Genomic_DNA"/>
</dbReference>
<accession>A0A016T122</accession>
<organism evidence="1 2">
    <name type="scientific">Ancylostoma ceylanicum</name>
    <dbReference type="NCBI Taxonomy" id="53326"/>
    <lineage>
        <taxon>Eukaryota</taxon>
        <taxon>Metazoa</taxon>
        <taxon>Ecdysozoa</taxon>
        <taxon>Nematoda</taxon>
        <taxon>Chromadorea</taxon>
        <taxon>Rhabditida</taxon>
        <taxon>Rhabditina</taxon>
        <taxon>Rhabditomorpha</taxon>
        <taxon>Strongyloidea</taxon>
        <taxon>Ancylostomatidae</taxon>
        <taxon>Ancylostomatinae</taxon>
        <taxon>Ancylostoma</taxon>
    </lineage>
</organism>
<protein>
    <submittedName>
        <fullName evidence="1">Uncharacterized protein</fullName>
    </submittedName>
</protein>
<name>A0A016T122_9BILA</name>
<evidence type="ECO:0000313" key="2">
    <source>
        <dbReference type="Proteomes" id="UP000024635"/>
    </source>
</evidence>